<comment type="caution">
    <text evidence="11">The sequence shown here is derived from an EMBL/GenBank/DDBJ whole genome shotgun (WGS) entry which is preliminary data.</text>
</comment>
<feature type="domain" description="PKS/mFAS DH" evidence="10">
    <location>
        <begin position="1286"/>
        <end position="1588"/>
    </location>
</feature>
<dbReference type="Pfam" id="PF00550">
    <property type="entry name" value="PP-binding"/>
    <property type="match status" value="1"/>
</dbReference>
<dbReference type="InterPro" id="IPR036736">
    <property type="entry name" value="ACP-like_sf"/>
</dbReference>
<keyword evidence="3" id="KW-0597">Phosphoprotein</keyword>
<dbReference type="PROSITE" id="PS00606">
    <property type="entry name" value="KS3_1"/>
    <property type="match status" value="1"/>
</dbReference>
<comment type="pathway">
    <text evidence="1">Secondary metabolite biosynthesis.</text>
</comment>
<evidence type="ECO:0000256" key="7">
    <source>
        <dbReference type="SAM" id="MobiDB-lite"/>
    </source>
</evidence>
<dbReference type="GO" id="GO:0004312">
    <property type="term" value="F:fatty acid synthase activity"/>
    <property type="evidence" value="ECO:0007669"/>
    <property type="project" value="TreeGrafter"/>
</dbReference>
<dbReference type="SMART" id="SM00825">
    <property type="entry name" value="PKS_KS"/>
    <property type="match status" value="1"/>
</dbReference>
<dbReference type="EMBL" id="JACCJB010000011">
    <property type="protein sequence ID" value="KAF6222864.1"/>
    <property type="molecule type" value="Genomic_DNA"/>
</dbReference>
<dbReference type="InterPro" id="IPR014030">
    <property type="entry name" value="Ketoacyl_synth_N"/>
</dbReference>
<keyword evidence="4" id="KW-0808">Transferase</keyword>
<evidence type="ECO:0000259" key="10">
    <source>
        <dbReference type="PROSITE" id="PS52019"/>
    </source>
</evidence>
<dbReference type="InterPro" id="IPR050091">
    <property type="entry name" value="PKS_NRPS_Biosynth_Enz"/>
</dbReference>
<dbReference type="SUPFAM" id="SSF53901">
    <property type="entry name" value="Thiolase-like"/>
    <property type="match status" value="1"/>
</dbReference>
<dbReference type="Pfam" id="PF14765">
    <property type="entry name" value="PS-DH"/>
    <property type="match status" value="1"/>
</dbReference>
<keyword evidence="12" id="KW-1185">Reference proteome</keyword>
<dbReference type="Pfam" id="PF16073">
    <property type="entry name" value="SAT"/>
    <property type="match status" value="1"/>
</dbReference>
<dbReference type="InterPro" id="IPR009081">
    <property type="entry name" value="PP-bd_ACP"/>
</dbReference>
<dbReference type="Gene3D" id="3.40.47.10">
    <property type="match status" value="1"/>
</dbReference>
<keyword evidence="2" id="KW-0596">Phosphopantetheine</keyword>
<feature type="active site" description="Proton acceptor; for dehydratase activity" evidence="6">
    <location>
        <position position="1320"/>
    </location>
</feature>
<evidence type="ECO:0000259" key="8">
    <source>
        <dbReference type="PROSITE" id="PS50075"/>
    </source>
</evidence>
<accession>A0A8H6CGP0</accession>
<dbReference type="PANTHER" id="PTHR43775:SF21">
    <property type="entry name" value="NON-REDUCING POLYKETIDE SYNTHASE AUSA-RELATED"/>
    <property type="match status" value="1"/>
</dbReference>
<proteinExistence type="predicted"/>
<evidence type="ECO:0000313" key="11">
    <source>
        <dbReference type="EMBL" id="KAF6222864.1"/>
    </source>
</evidence>
<dbReference type="CDD" id="cd00833">
    <property type="entry name" value="PKS"/>
    <property type="match status" value="1"/>
</dbReference>
<dbReference type="SUPFAM" id="SSF47336">
    <property type="entry name" value="ACP-like"/>
    <property type="match status" value="1"/>
</dbReference>
<feature type="active site" description="Proton donor; for dehydratase activity" evidence="6">
    <location>
        <position position="1500"/>
    </location>
</feature>
<dbReference type="Pfam" id="PF02801">
    <property type="entry name" value="Ketoacyl-synt_C"/>
    <property type="match status" value="1"/>
</dbReference>
<dbReference type="PROSITE" id="PS52019">
    <property type="entry name" value="PKS_MFAS_DH"/>
    <property type="match status" value="1"/>
</dbReference>
<dbReference type="Pfam" id="PF00698">
    <property type="entry name" value="Acyl_transf_1"/>
    <property type="match status" value="1"/>
</dbReference>
<evidence type="ECO:0000313" key="12">
    <source>
        <dbReference type="Proteomes" id="UP000593566"/>
    </source>
</evidence>
<evidence type="ECO:0000259" key="9">
    <source>
        <dbReference type="PROSITE" id="PS52004"/>
    </source>
</evidence>
<dbReference type="PROSITE" id="PS50075">
    <property type="entry name" value="CARRIER"/>
    <property type="match status" value="1"/>
</dbReference>
<sequence length="1813" mass="198428">MLQRSDQAASAALFCPQNKPPRAAYLDKLRRYLCGNPTLKPFVEAILDLSSTWELYARTNAGIAVMQQGPRYVKYLRNWIIDNTPTPLTEIISGIITLPILTIIQIVQYFQYLDFRGISHAQFLDEIRVGGAQGYCGGLLPAMAIAASRDEQELVENAVVSLRIALGIGAYGELGDDESKPGPTTIVLRIKYPGQADEIVAKFPGSYISSVTDPLSISIVGPVQLLEELKAYAESEGLIVTALHLRGKVHNPENRDLCKEFCNLCDQTPALQLPSSADLKVPVRSNKTGELLSGVSLTHEVVDTTLVSRCEWYNLLIAMSHELHQTGDSAHTFAMFGTGRKNCVPLTPFEGKQLKITKLDVMTYVDTLRIPGEGPSPDSFPSDAIAVVGAACRLPGAKSIEELWDLISAGSSRVEELPLDRLDPNLVHRAAQDGKVGTKHKWYGNFVDGVDEFDNTFFGISPRESTYMDPQQRLLLETAYEALDSSGYLRFHRREDFDNVGCFIGSTYTEYLENTTAYSPTAYTATGTIRAFQSGKISYYFGWSGPSEIVDTACSSSLVAVHRACRAIQAGECPMALAGGVNIVTGIHNYLDLGKAGFLSPSGQCKPFDAAADGYCRADGVGLVFLKSLSQAVTDGDNVLGVIPGVATNHGGLSSSITVPYSRAQTALFETVLNRAGIKANQVSYVEAHGTGTQVGDPIEIASVREVLGGPQRDNYLHIGSLKANIGHSETAAGVGSLLKVLAMIQHGQIPPLAGFQSLNPKILALEPDHLRIDSQVIPWDAPFRAALVNSYGAAGSNSALICCEAPRRINAPSRDSDLDYPIFLSAATVEDLKSYAAKLAAYIREVQNGRELSIGNLAFTLHERRKHHSVRWIGTERELSRLSHTLETDLVKIFEMPSATKPVVLVFSGQSKRNIQLDQSWYRGFPRLRFYLDRCNEILSRFGHPPIIPVVFQSEAVSDIVALQCGTFAVQYACAKCWMEAGLKIQAVVGHSFGELTAMAVSGILSLEDALELIASRASLMKRKWGSERGTMLAIHSTREVTREITAIVNIGGVATGLEIACFNGPRSQVVVGSQSDIERTEEMMNEDPGFRGIQHQRVNVSHGFHSVFTESILEDLDMVSKTLTFQKPTVPLEACTQHPVDTITSDRVVQHTRTPVYFSDAVARLEQRLGPCVWLEAGIDSPVISMTKKAVQDPSGHVFLAMKTTENKNTISTATTTLWREGISTSFWGFLSAEESGLKPIWLPPYQFRRGKHWLKYLDPIIEERKALQKHVTNGDVPKQVVPTKLVTPRRRASNSWASLNFTIHTESNRFTEAVSAHAVRGQPLCPASMYMECVVMASQMIEPGISVRAFKFQNLSFQAALGINYDRDVSLAMEGAGEYLTWNFSAHSALKHDPKARLTTHSKGRFSVTSRVDFQLYERVIADRIQALITDPRAEKLMAGRAYTLFSRVVNYAKTLRGISQISILGNHAVAEIRRPSASVSSTESTAAKICDTVTLDTFIQVVGLLINSSDSCREGEVFIATSIDSIVMQDCDFSTCDSWTVYAMSSSRNDSQVAGDMFVFTKAGKLIMTGSGVQFTIYPINKLEKLLRGMNINSASKPTKQRVFPAAQSSAEDPDAEAKETSTKAKVDREDYDEPTLVATEALSTTSIRPMKPWEDGILGRLGLDSLAGVKLVKRLQSQLGKDIPDETLPAVAAIYEQVAWPDSIDGESLHADESDLTNGSTKPSPDGKRAVDLGRTMRNRQSILELICENSGESLSGIEDGVSLEEIGIDSLSVVELKEALEDSFGKQFAEDRLHLQSTVKEILDYVS</sequence>
<dbReference type="InterPro" id="IPR049551">
    <property type="entry name" value="PKS_DH_C"/>
</dbReference>
<feature type="domain" description="Carrier" evidence="8">
    <location>
        <begin position="1742"/>
        <end position="1813"/>
    </location>
</feature>
<dbReference type="SUPFAM" id="SSF52151">
    <property type="entry name" value="FabD/lysophospholipase-like"/>
    <property type="match status" value="1"/>
</dbReference>
<dbReference type="InterPro" id="IPR001227">
    <property type="entry name" value="Ac_transferase_dom_sf"/>
</dbReference>
<dbReference type="SMART" id="SM00827">
    <property type="entry name" value="PKS_AT"/>
    <property type="match status" value="1"/>
</dbReference>
<dbReference type="GO" id="GO:0006633">
    <property type="term" value="P:fatty acid biosynthetic process"/>
    <property type="evidence" value="ECO:0007669"/>
    <property type="project" value="InterPro"/>
</dbReference>
<dbReference type="InterPro" id="IPR020841">
    <property type="entry name" value="PKS_Beta-ketoAc_synthase_dom"/>
</dbReference>
<dbReference type="Gene3D" id="3.40.366.10">
    <property type="entry name" value="Malonyl-Coenzyme A Acyl Carrier Protein, domain 2"/>
    <property type="match status" value="2"/>
</dbReference>
<feature type="domain" description="Ketosynthase family 3 (KS3)" evidence="9">
    <location>
        <begin position="382"/>
        <end position="805"/>
    </location>
</feature>
<evidence type="ECO:0000256" key="2">
    <source>
        <dbReference type="ARBA" id="ARBA00022450"/>
    </source>
</evidence>
<feature type="region of interest" description="Disordered" evidence="7">
    <location>
        <begin position="1602"/>
        <end position="1636"/>
    </location>
</feature>
<feature type="region of interest" description="N-terminal hotdog fold" evidence="6">
    <location>
        <begin position="1286"/>
        <end position="1416"/>
    </location>
</feature>
<evidence type="ECO:0000256" key="4">
    <source>
        <dbReference type="ARBA" id="ARBA00022679"/>
    </source>
</evidence>
<dbReference type="InterPro" id="IPR018201">
    <property type="entry name" value="Ketoacyl_synth_AS"/>
</dbReference>
<dbReference type="GO" id="GO:0004315">
    <property type="term" value="F:3-oxoacyl-[acyl-carrier-protein] synthase activity"/>
    <property type="evidence" value="ECO:0007669"/>
    <property type="project" value="InterPro"/>
</dbReference>
<dbReference type="PANTHER" id="PTHR43775">
    <property type="entry name" value="FATTY ACID SYNTHASE"/>
    <property type="match status" value="1"/>
</dbReference>
<evidence type="ECO:0000256" key="3">
    <source>
        <dbReference type="ARBA" id="ARBA00022553"/>
    </source>
</evidence>
<reference evidence="11 12" key="1">
    <citation type="journal article" date="2020" name="Genomics">
        <title>Complete, high-quality genomes from long-read metagenomic sequencing of two wolf lichen thalli reveals enigmatic genome architecture.</title>
        <authorList>
            <person name="McKenzie S.K."/>
            <person name="Walston R.F."/>
            <person name="Allen J.L."/>
        </authorList>
    </citation>
    <scope>NUCLEOTIDE SEQUENCE [LARGE SCALE GENOMIC DNA]</scope>
    <source>
        <strain evidence="11">WasteWater1</strain>
    </source>
</reference>
<dbReference type="InterPro" id="IPR016036">
    <property type="entry name" value="Malonyl_transacylase_ACP-bd"/>
</dbReference>
<dbReference type="Pfam" id="PF00109">
    <property type="entry name" value="ketoacyl-synt"/>
    <property type="match status" value="1"/>
</dbReference>
<name>A0A8H6CGP0_9LECA</name>
<evidence type="ECO:0000256" key="6">
    <source>
        <dbReference type="PROSITE-ProRule" id="PRU01363"/>
    </source>
</evidence>
<feature type="region of interest" description="C-terminal hotdog fold" evidence="6">
    <location>
        <begin position="1437"/>
        <end position="1588"/>
    </location>
</feature>
<dbReference type="InterPro" id="IPR042104">
    <property type="entry name" value="PKS_dehydratase_sf"/>
</dbReference>
<dbReference type="InterPro" id="IPR049900">
    <property type="entry name" value="PKS_mFAS_DH"/>
</dbReference>
<dbReference type="InterPro" id="IPR014043">
    <property type="entry name" value="Acyl_transferase_dom"/>
</dbReference>
<dbReference type="InterPro" id="IPR016039">
    <property type="entry name" value="Thiolase-like"/>
</dbReference>
<keyword evidence="5" id="KW-0511">Multifunctional enzyme</keyword>
<dbReference type="InterPro" id="IPR032088">
    <property type="entry name" value="SAT"/>
</dbReference>
<feature type="compositionally biased region" description="Basic and acidic residues" evidence="7">
    <location>
        <begin position="1620"/>
        <end position="1633"/>
    </location>
</feature>
<evidence type="ECO:0008006" key="13">
    <source>
        <dbReference type="Google" id="ProtNLM"/>
    </source>
</evidence>
<protein>
    <recommendedName>
        <fullName evidence="13">Polyketide synthase</fullName>
    </recommendedName>
</protein>
<feature type="region of interest" description="Disordered" evidence="7">
    <location>
        <begin position="1711"/>
        <end position="1736"/>
    </location>
</feature>
<evidence type="ECO:0000256" key="5">
    <source>
        <dbReference type="ARBA" id="ARBA00023268"/>
    </source>
</evidence>
<dbReference type="Proteomes" id="UP000593566">
    <property type="component" value="Unassembled WGS sequence"/>
</dbReference>
<dbReference type="GeneID" id="59329333"/>
<dbReference type="Gene3D" id="3.30.70.3290">
    <property type="match status" value="1"/>
</dbReference>
<dbReference type="InterPro" id="IPR016035">
    <property type="entry name" value="Acyl_Trfase/lysoPLipase"/>
</dbReference>
<dbReference type="SUPFAM" id="SSF55048">
    <property type="entry name" value="Probable ACP-binding domain of malonyl-CoA ACP transacylase"/>
    <property type="match status" value="1"/>
</dbReference>
<dbReference type="Gene3D" id="3.10.129.110">
    <property type="entry name" value="Polyketide synthase dehydratase"/>
    <property type="match status" value="1"/>
</dbReference>
<dbReference type="InterPro" id="IPR014031">
    <property type="entry name" value="Ketoacyl_synth_C"/>
</dbReference>
<organism evidence="11 12">
    <name type="scientific">Letharia lupina</name>
    <dbReference type="NCBI Taxonomy" id="560253"/>
    <lineage>
        <taxon>Eukaryota</taxon>
        <taxon>Fungi</taxon>
        <taxon>Dikarya</taxon>
        <taxon>Ascomycota</taxon>
        <taxon>Pezizomycotina</taxon>
        <taxon>Lecanoromycetes</taxon>
        <taxon>OSLEUM clade</taxon>
        <taxon>Lecanoromycetidae</taxon>
        <taxon>Lecanorales</taxon>
        <taxon>Lecanorineae</taxon>
        <taxon>Parmeliaceae</taxon>
        <taxon>Letharia</taxon>
    </lineage>
</organism>
<dbReference type="PROSITE" id="PS52004">
    <property type="entry name" value="KS3_2"/>
    <property type="match status" value="1"/>
</dbReference>
<dbReference type="RefSeq" id="XP_037152210.1">
    <property type="nucleotide sequence ID" value="XM_037291848.1"/>
</dbReference>
<gene>
    <name evidence="11" type="ORF">HO133_000915</name>
</gene>
<evidence type="ECO:0000256" key="1">
    <source>
        <dbReference type="ARBA" id="ARBA00005179"/>
    </source>
</evidence>
<dbReference type="GO" id="GO:0044550">
    <property type="term" value="P:secondary metabolite biosynthetic process"/>
    <property type="evidence" value="ECO:0007669"/>
    <property type="project" value="TreeGrafter"/>
</dbReference>
<dbReference type="Gene3D" id="1.10.1200.10">
    <property type="entry name" value="ACP-like"/>
    <property type="match status" value="1"/>
</dbReference>